<dbReference type="InterPro" id="IPR036282">
    <property type="entry name" value="Glutathione-S-Trfase_C_sf"/>
</dbReference>
<gene>
    <name evidence="2" type="ORF">PhaeoP63_01262</name>
</gene>
<dbReference type="InterPro" id="IPR026928">
    <property type="entry name" value="FAX/IsoI-like"/>
</dbReference>
<evidence type="ECO:0000313" key="2">
    <source>
        <dbReference type="EMBL" id="ATF05348.1"/>
    </source>
</evidence>
<dbReference type="PANTHER" id="PTHR12289:SF41">
    <property type="entry name" value="FAILED AXON CONNECTIONS-RELATED"/>
    <property type="match status" value="1"/>
</dbReference>
<dbReference type="SFLD" id="SFLDG01200">
    <property type="entry name" value="SUF1.1"/>
    <property type="match status" value="1"/>
</dbReference>
<accession>A0AAC9Z840</accession>
<dbReference type="GeneID" id="31845696"/>
<dbReference type="SFLD" id="SFLDG01180">
    <property type="entry name" value="SUF1"/>
    <property type="match status" value="1"/>
</dbReference>
<dbReference type="CDD" id="cd03054">
    <property type="entry name" value="GST_N_Metaxin"/>
    <property type="match status" value="1"/>
</dbReference>
<dbReference type="SFLD" id="SFLDS00019">
    <property type="entry name" value="Glutathione_Transferase_(cytos"/>
    <property type="match status" value="1"/>
</dbReference>
<dbReference type="EMBL" id="CP010784">
    <property type="protein sequence ID" value="ATF05348.1"/>
    <property type="molecule type" value="Genomic_DNA"/>
</dbReference>
<evidence type="ECO:0000259" key="1">
    <source>
        <dbReference type="Pfam" id="PF17172"/>
    </source>
</evidence>
<proteinExistence type="predicted"/>
<dbReference type="SUPFAM" id="SSF47616">
    <property type="entry name" value="GST C-terminal domain-like"/>
    <property type="match status" value="1"/>
</dbReference>
<dbReference type="Pfam" id="PF13410">
    <property type="entry name" value="GST_C_2"/>
    <property type="match status" value="1"/>
</dbReference>
<dbReference type="InterPro" id="IPR040079">
    <property type="entry name" value="Glutathione_S-Trfase"/>
</dbReference>
<sequence>MLTLITFPPSFSEPSHSPFCAKAMILLQMSGQTWEREDLANPSAMPHGRLPVLRAKGQLIPDSEFIQGWLTTQGADFFPDCTDEQKAIGHSVIKMVEETLRNALIHDRWLDDQNWAYIGPLFFDDVPRPIRKLIAGIVRRSVRAGLKSNGFARMSLEQRLQKVENDLNALGQIKGASPFILGDAPTAVDAAVLPVLSMIDRLPVETALTRVVRSKDWVGPYLQRGRSTLYDGLA</sequence>
<reference evidence="2 3" key="1">
    <citation type="journal article" date="2017" name="Front. Microbiol.">
        <title>Phaeobacter piscinae sp. nov., a species of the Roseobacter group and potential aquaculture probiont.</title>
        <authorList>
            <person name="Sonnenschein E.C."/>
            <person name="Phippen C.B.W."/>
            <person name="Nielsen K.F."/>
            <person name="Mateiu R.V."/>
            <person name="Melchiorsen J."/>
            <person name="Gram L."/>
            <person name="Overmann J."/>
            <person name="Freese H.M."/>
        </authorList>
    </citation>
    <scope>NUCLEOTIDE SEQUENCE [LARGE SCALE GENOMIC DNA]</scope>
    <source>
        <strain evidence="2 3">P63</strain>
    </source>
</reference>
<dbReference type="InterPro" id="IPR012336">
    <property type="entry name" value="Thioredoxin-like_fold"/>
</dbReference>
<organism evidence="2 3">
    <name type="scientific">Phaeobacter gallaeciensis</name>
    <dbReference type="NCBI Taxonomy" id="60890"/>
    <lineage>
        <taxon>Bacteria</taxon>
        <taxon>Pseudomonadati</taxon>
        <taxon>Pseudomonadota</taxon>
        <taxon>Alphaproteobacteria</taxon>
        <taxon>Rhodobacterales</taxon>
        <taxon>Roseobacteraceae</taxon>
        <taxon>Phaeobacter</taxon>
    </lineage>
</organism>
<dbReference type="Pfam" id="PF17172">
    <property type="entry name" value="GST_N_4"/>
    <property type="match status" value="1"/>
</dbReference>
<evidence type="ECO:0000313" key="3">
    <source>
        <dbReference type="Proteomes" id="UP000217545"/>
    </source>
</evidence>
<dbReference type="InterPro" id="IPR036249">
    <property type="entry name" value="Thioredoxin-like_sf"/>
</dbReference>
<dbReference type="GO" id="GO:0005737">
    <property type="term" value="C:cytoplasm"/>
    <property type="evidence" value="ECO:0007669"/>
    <property type="project" value="TreeGrafter"/>
</dbReference>
<name>A0AAC9Z840_9RHOB</name>
<dbReference type="InterPro" id="IPR050931">
    <property type="entry name" value="Mito_Protein_Transport_Metaxin"/>
</dbReference>
<dbReference type="Proteomes" id="UP000217545">
    <property type="component" value="Chromosome"/>
</dbReference>
<dbReference type="RefSeq" id="WP_024096730.1">
    <property type="nucleotide sequence ID" value="NZ_CP010588.1"/>
</dbReference>
<protein>
    <submittedName>
        <fullName evidence="2">Glutathione S-transferase</fullName>
    </submittedName>
</protein>
<feature type="domain" description="Thioredoxin-like fold" evidence="1">
    <location>
        <begin position="18"/>
        <end position="114"/>
    </location>
</feature>
<dbReference type="Gene3D" id="1.20.1050.10">
    <property type="match status" value="1"/>
</dbReference>
<dbReference type="SUPFAM" id="SSF52833">
    <property type="entry name" value="Thioredoxin-like"/>
    <property type="match status" value="1"/>
</dbReference>
<dbReference type="Gene3D" id="3.40.30.10">
    <property type="entry name" value="Glutaredoxin"/>
    <property type="match status" value="1"/>
</dbReference>
<dbReference type="AlphaFoldDB" id="A0AAC9Z840"/>
<dbReference type="PANTHER" id="PTHR12289">
    <property type="entry name" value="METAXIN RELATED"/>
    <property type="match status" value="1"/>
</dbReference>